<dbReference type="AlphaFoldDB" id="A0A0F8XZH5"/>
<proteinExistence type="predicted"/>
<gene>
    <name evidence="1" type="ORF">LCGC14_2884000</name>
</gene>
<feature type="non-terminal residue" evidence="1">
    <location>
        <position position="1"/>
    </location>
</feature>
<name>A0A0F8XZH5_9ZZZZ</name>
<comment type="caution">
    <text evidence="1">The sequence shown here is derived from an EMBL/GenBank/DDBJ whole genome shotgun (WGS) entry which is preliminary data.</text>
</comment>
<evidence type="ECO:0008006" key="2">
    <source>
        <dbReference type="Google" id="ProtNLM"/>
    </source>
</evidence>
<evidence type="ECO:0000313" key="1">
    <source>
        <dbReference type="EMBL" id="KKK74413.1"/>
    </source>
</evidence>
<dbReference type="EMBL" id="LAZR01056329">
    <property type="protein sequence ID" value="KKK74413.1"/>
    <property type="molecule type" value="Genomic_DNA"/>
</dbReference>
<sequence>IGYHIIKIVEKMPFKLLELDDKIPPQNQFTVKEEIKAQLLQQKQGQYYQRALLDLLDDLKKKAEIKIFEKNLNW</sequence>
<reference evidence="1" key="1">
    <citation type="journal article" date="2015" name="Nature">
        <title>Complex archaea that bridge the gap between prokaryotes and eukaryotes.</title>
        <authorList>
            <person name="Spang A."/>
            <person name="Saw J.H."/>
            <person name="Jorgensen S.L."/>
            <person name="Zaremba-Niedzwiedzka K."/>
            <person name="Martijn J."/>
            <person name="Lind A.E."/>
            <person name="van Eijk R."/>
            <person name="Schleper C."/>
            <person name="Guy L."/>
            <person name="Ettema T.J."/>
        </authorList>
    </citation>
    <scope>NUCLEOTIDE SEQUENCE</scope>
</reference>
<protein>
    <recommendedName>
        <fullName evidence="2">PpiC domain-containing protein</fullName>
    </recommendedName>
</protein>
<organism evidence="1">
    <name type="scientific">marine sediment metagenome</name>
    <dbReference type="NCBI Taxonomy" id="412755"/>
    <lineage>
        <taxon>unclassified sequences</taxon>
        <taxon>metagenomes</taxon>
        <taxon>ecological metagenomes</taxon>
    </lineage>
</organism>
<accession>A0A0F8XZH5</accession>